<feature type="region of interest" description="Disordered" evidence="1">
    <location>
        <begin position="390"/>
        <end position="429"/>
    </location>
</feature>
<gene>
    <name evidence="2" type="ORF">CG50_10830</name>
</gene>
<feature type="compositionally biased region" description="Basic and acidic residues" evidence="1">
    <location>
        <begin position="394"/>
        <end position="406"/>
    </location>
</feature>
<dbReference type="OrthoDB" id="7592047at2"/>
<proteinExistence type="predicted"/>
<reference evidence="2 3" key="1">
    <citation type="submission" date="2014-03" db="EMBL/GenBank/DDBJ databases">
        <title>Genome of Paenirhodobacter enshiensis DW2-9.</title>
        <authorList>
            <person name="Wang D."/>
            <person name="Wang G."/>
        </authorList>
    </citation>
    <scope>NUCLEOTIDE SEQUENCE [LARGE SCALE GENOMIC DNA]</scope>
    <source>
        <strain evidence="2 3">DW2-9</strain>
    </source>
</reference>
<organism evidence="2 3">
    <name type="scientific">Paenirhodobacter enshiensis</name>
    <dbReference type="NCBI Taxonomy" id="1105367"/>
    <lineage>
        <taxon>Bacteria</taxon>
        <taxon>Pseudomonadati</taxon>
        <taxon>Pseudomonadota</taxon>
        <taxon>Alphaproteobacteria</taxon>
        <taxon>Rhodobacterales</taxon>
        <taxon>Rhodobacter group</taxon>
        <taxon>Paenirhodobacter</taxon>
    </lineage>
</organism>
<accession>A0A086XQN4</accession>
<dbReference type="Proteomes" id="UP000028824">
    <property type="component" value="Unassembled WGS sequence"/>
</dbReference>
<protein>
    <submittedName>
        <fullName evidence="2">Phage portal protein</fullName>
    </submittedName>
</protein>
<dbReference type="AlphaFoldDB" id="A0A086XQN4"/>
<dbReference type="Pfam" id="PF04860">
    <property type="entry name" value="Phage_portal"/>
    <property type="match status" value="1"/>
</dbReference>
<dbReference type="InterPro" id="IPR006427">
    <property type="entry name" value="Portal_HK97"/>
</dbReference>
<sequence length="429" mass="46838">MSMIGKFLGRSWAAPPAPAARVEPVLSAAVVADAPSGVSAPAGWLRDVGWSGQSRVKSLPRVSPTTAQKHATVFSCCNVIAGDLSKVPLKLYQRGSDGREHRVRDHPAAYLLNVESAPDVPAVVMRYALGYVYALRGNAYAYAPRDGGGELTLIDMLLPDAVSVLKNGRDRFYDIEDGAGVLRRAPARSVVHLRYMALDGWTGRSPIEVAAESVGIALAGQEAAARNASGTFIKAYVKMADAYDDDEAYYRNQRRLRATLDDPEGKGVPILGESDEIKSLDISAADQQLLESRRFDREQIASIYRVPPTKLQILEYGVKANSEQAATDYLTDCLLHWGGLIEQQYALSLLTDRERRAGMFFRHDFDTLLRPTTKERYDALKAAVGGPFMTANEARQKEGLEPRDEGDQLYPPSNMTRDAGTTTGDGNAN</sequence>
<dbReference type="NCBIfam" id="TIGR01537">
    <property type="entry name" value="portal_HK97"/>
    <property type="match status" value="1"/>
</dbReference>
<feature type="compositionally biased region" description="Polar residues" evidence="1">
    <location>
        <begin position="411"/>
        <end position="429"/>
    </location>
</feature>
<comment type="caution">
    <text evidence="2">The sequence shown here is derived from an EMBL/GenBank/DDBJ whole genome shotgun (WGS) entry which is preliminary data.</text>
</comment>
<dbReference type="RefSeq" id="WP_036640222.1">
    <property type="nucleotide sequence ID" value="NZ_JFZB01000054.1"/>
</dbReference>
<dbReference type="STRING" id="1105367.CG50_10830"/>
<keyword evidence="3" id="KW-1185">Reference proteome</keyword>
<evidence type="ECO:0000313" key="2">
    <source>
        <dbReference type="EMBL" id="KFI24334.1"/>
    </source>
</evidence>
<evidence type="ECO:0000256" key="1">
    <source>
        <dbReference type="SAM" id="MobiDB-lite"/>
    </source>
</evidence>
<evidence type="ECO:0000313" key="3">
    <source>
        <dbReference type="Proteomes" id="UP000028824"/>
    </source>
</evidence>
<dbReference type="EMBL" id="JFZB01000054">
    <property type="protein sequence ID" value="KFI24334.1"/>
    <property type="molecule type" value="Genomic_DNA"/>
</dbReference>
<name>A0A086XQN4_9RHOB</name>
<dbReference type="eggNOG" id="COG4695">
    <property type="taxonomic scope" value="Bacteria"/>
</dbReference>
<dbReference type="InterPro" id="IPR006944">
    <property type="entry name" value="Phage/GTA_portal"/>
</dbReference>